<sequence>MAQKIVTDDVKIKFQFDKNKFYTVMQILCQKVPELDINKACLLLYFIDREHLRSRGRPVQPLGVHIN</sequence>
<reference evidence="1" key="1">
    <citation type="journal article" date="2015" name="Nature">
        <title>Complex archaea that bridge the gap between prokaryotes and eukaryotes.</title>
        <authorList>
            <person name="Spang A."/>
            <person name="Saw J.H."/>
            <person name="Jorgensen S.L."/>
            <person name="Zaremba-Niedzwiedzka K."/>
            <person name="Martijn J."/>
            <person name="Lind A.E."/>
            <person name="van Eijk R."/>
            <person name="Schleper C."/>
            <person name="Guy L."/>
            <person name="Ettema T.J."/>
        </authorList>
    </citation>
    <scope>NUCLEOTIDE SEQUENCE</scope>
</reference>
<name>A0A0F8VI81_9ZZZZ</name>
<proteinExistence type="predicted"/>
<accession>A0A0F8VI81</accession>
<organism evidence="1">
    <name type="scientific">marine sediment metagenome</name>
    <dbReference type="NCBI Taxonomy" id="412755"/>
    <lineage>
        <taxon>unclassified sequences</taxon>
        <taxon>metagenomes</taxon>
        <taxon>ecological metagenomes</taxon>
    </lineage>
</organism>
<evidence type="ECO:0000313" key="1">
    <source>
        <dbReference type="EMBL" id="KKK44072.1"/>
    </source>
</evidence>
<comment type="caution">
    <text evidence="1">The sequence shown here is derived from an EMBL/GenBank/DDBJ whole genome shotgun (WGS) entry which is preliminary data.</text>
</comment>
<dbReference type="AlphaFoldDB" id="A0A0F8VI81"/>
<dbReference type="EMBL" id="LAZR01070204">
    <property type="protein sequence ID" value="KKK44072.1"/>
    <property type="molecule type" value="Genomic_DNA"/>
</dbReference>
<protein>
    <submittedName>
        <fullName evidence="1">Uncharacterized protein</fullName>
    </submittedName>
</protein>
<gene>
    <name evidence="1" type="ORF">LCGC14_3167580</name>
</gene>